<dbReference type="RefSeq" id="WP_282509972.1">
    <property type="nucleotide sequence ID" value="NZ_JASCIR010000002.1"/>
</dbReference>
<protein>
    <submittedName>
        <fullName evidence="1">2-dehydro-3-deoxygalactonokinase</fullName>
    </submittedName>
</protein>
<name>A0ABT6RL19_9ACTN</name>
<dbReference type="InterPro" id="IPR007729">
    <property type="entry name" value="DGOK"/>
</dbReference>
<gene>
    <name evidence="1" type="ORF">QIS99_02630</name>
</gene>
<dbReference type="InterPro" id="IPR042258">
    <property type="entry name" value="DGOK_N"/>
</dbReference>
<proteinExistence type="predicted"/>
<dbReference type="Pfam" id="PF05035">
    <property type="entry name" value="DGOK"/>
    <property type="match status" value="1"/>
</dbReference>
<dbReference type="Gene3D" id="3.30.420.300">
    <property type="entry name" value="2-keto-3-deoxy-galactonokinase, substrate binding domain"/>
    <property type="match status" value="1"/>
</dbReference>
<dbReference type="Gene3D" id="3.30.420.310">
    <property type="entry name" value="2-keto-3-deoxy-galactonokinase, C-terminal domain"/>
    <property type="match status" value="1"/>
</dbReference>
<reference evidence="1 2" key="1">
    <citation type="submission" date="2023-05" db="EMBL/GenBank/DDBJ databases">
        <title>Draft genome sequence of Streptomyces sp. B-S-A8 isolated from a cave soil in Thailand.</title>
        <authorList>
            <person name="Chamroensaksri N."/>
            <person name="Muangham S."/>
        </authorList>
    </citation>
    <scope>NUCLEOTIDE SEQUENCE [LARGE SCALE GENOMIC DNA]</scope>
    <source>
        <strain evidence="1 2">B-S-A8</strain>
    </source>
</reference>
<dbReference type="EMBL" id="JASCIR010000002">
    <property type="protein sequence ID" value="MDI3385117.1"/>
    <property type="molecule type" value="Genomic_DNA"/>
</dbReference>
<sequence length="354" mass="36965">MTDTEPALVALDWGTSGRRAWLLDAGGRILDTRRSGRGLLATTDGIDAHDRDARAAAHEAALHEACGDWLTAYPQLPAVACGMVGSDRGWADSGYRTVPATVDFTALVPVRHRGGVLHLVPGLRIPSGEAPGDVMRGEETQLVGLLDALGDRGEPCTVVLPGTHTKWARVEGGRVTGFSTAMSGELYGLLTAHGILARTAETARTAASARTAETARTAGSARTAETAAGSVRRDDAAFERGLAAGRSRGLAAELFAARPLVLDGVLAPAALPDYLSGVLIADEVAHLLPGAATEVVLCGTADLCRRYATALARHGVRATVLSEDITARGLWRIADQAGLLGRHDEEVPDGRPTR</sequence>
<evidence type="ECO:0000313" key="2">
    <source>
        <dbReference type="Proteomes" id="UP001224661"/>
    </source>
</evidence>
<evidence type="ECO:0000313" key="1">
    <source>
        <dbReference type="EMBL" id="MDI3385117.1"/>
    </source>
</evidence>
<dbReference type="Proteomes" id="UP001224661">
    <property type="component" value="Unassembled WGS sequence"/>
</dbReference>
<accession>A0ABT6RL19</accession>
<organism evidence="1 2">
    <name type="scientific">Streptomyces solicavernae</name>
    <dbReference type="NCBI Taxonomy" id="3043614"/>
    <lineage>
        <taxon>Bacteria</taxon>
        <taxon>Bacillati</taxon>
        <taxon>Actinomycetota</taxon>
        <taxon>Actinomycetes</taxon>
        <taxon>Kitasatosporales</taxon>
        <taxon>Streptomycetaceae</taxon>
        <taxon>Streptomyces</taxon>
    </lineage>
</organism>
<keyword evidence="2" id="KW-1185">Reference proteome</keyword>
<comment type="caution">
    <text evidence="1">The sequence shown here is derived from an EMBL/GenBank/DDBJ whole genome shotgun (WGS) entry which is preliminary data.</text>
</comment>
<dbReference type="InterPro" id="IPR042257">
    <property type="entry name" value="DGOK_C"/>
</dbReference>